<name>A0A0L6VFI5_9BASI</name>
<keyword evidence="2" id="KW-1185">Reference proteome</keyword>
<proteinExistence type="predicted"/>
<sequence length="413" mass="48415">MEDMSEEWSQSKPEDVELSNQFLDSKTYFSETNFSSKKHVFPYSMSSHPNLKIFYPQEFEYKVERTIFLILNHPQLISDQYQYPGKKRQMKSLVCHFLGFIEEELYPGIIKRLNNLLQDFLEEEDETLTDSEKQSQLEDLIKVEFLCLRFNQIMLKNQIYRNMQSSPCPITIFNIPLIISWNGAIESSICYLLILKNICSASMELTNNFNCQMSKILIEIINFLHSNKIHGCFISVNMTDDSLSSLEAEKLSRSLQVNFHKLNFFLSKYFFFYPYIIQEVWYSCFVIMLFSRLKIELFSGSYFKLNKKQQGPSDHHRTLTEISHLLPTPSSHLSIFLFFSRVDSELKLTEHLFLSFSLSLLSLRFSDGFSKLNKTHRFPFQTVLGTSLKDLDLPMAFVMGLQRQGLQMCIAHV</sequence>
<dbReference type="AlphaFoldDB" id="A0A0L6VFI5"/>
<evidence type="ECO:0000313" key="1">
    <source>
        <dbReference type="EMBL" id="KNZ58840.1"/>
    </source>
</evidence>
<dbReference type="Proteomes" id="UP000037035">
    <property type="component" value="Unassembled WGS sequence"/>
</dbReference>
<organism evidence="1 2">
    <name type="scientific">Puccinia sorghi</name>
    <dbReference type="NCBI Taxonomy" id="27349"/>
    <lineage>
        <taxon>Eukaryota</taxon>
        <taxon>Fungi</taxon>
        <taxon>Dikarya</taxon>
        <taxon>Basidiomycota</taxon>
        <taxon>Pucciniomycotina</taxon>
        <taxon>Pucciniomycetes</taxon>
        <taxon>Pucciniales</taxon>
        <taxon>Pucciniaceae</taxon>
        <taxon>Puccinia</taxon>
    </lineage>
</organism>
<dbReference type="VEuPathDB" id="FungiDB:VP01_1850g3"/>
<gene>
    <name evidence="1" type="ORF">VP01_1850g3</name>
</gene>
<protein>
    <submittedName>
        <fullName evidence="1">Uncharacterized protein</fullName>
    </submittedName>
</protein>
<accession>A0A0L6VFI5</accession>
<reference evidence="1 2" key="1">
    <citation type="submission" date="2015-08" db="EMBL/GenBank/DDBJ databases">
        <title>Next Generation Sequencing and Analysis of the Genome of Puccinia sorghi L Schw, the Causal Agent of Maize Common Rust.</title>
        <authorList>
            <person name="Rochi L."/>
            <person name="Burguener G."/>
            <person name="Darino M."/>
            <person name="Turjanski A."/>
            <person name="Kreff E."/>
            <person name="Dieguez M.J."/>
            <person name="Sacco F."/>
        </authorList>
    </citation>
    <scope>NUCLEOTIDE SEQUENCE [LARGE SCALE GENOMIC DNA]</scope>
    <source>
        <strain evidence="1 2">RO10H11247</strain>
    </source>
</reference>
<comment type="caution">
    <text evidence="1">The sequence shown here is derived from an EMBL/GenBank/DDBJ whole genome shotgun (WGS) entry which is preliminary data.</text>
</comment>
<evidence type="ECO:0000313" key="2">
    <source>
        <dbReference type="Proteomes" id="UP000037035"/>
    </source>
</evidence>
<dbReference type="EMBL" id="LAVV01006671">
    <property type="protein sequence ID" value="KNZ58840.1"/>
    <property type="molecule type" value="Genomic_DNA"/>
</dbReference>